<dbReference type="InterPro" id="IPR026444">
    <property type="entry name" value="Secre_tail"/>
</dbReference>
<dbReference type="InterPro" id="IPR011096">
    <property type="entry name" value="FTP_domain"/>
</dbReference>
<dbReference type="RefSeq" id="WP_345141083.1">
    <property type="nucleotide sequence ID" value="NZ_BAABDU010000003.1"/>
</dbReference>
<evidence type="ECO:0000256" key="4">
    <source>
        <dbReference type="ARBA" id="ARBA00022729"/>
    </source>
</evidence>
<dbReference type="Pfam" id="PF07504">
    <property type="entry name" value="FTP"/>
    <property type="match status" value="1"/>
</dbReference>
<dbReference type="Gene3D" id="3.10.450.490">
    <property type="match status" value="1"/>
</dbReference>
<dbReference type="PRINTS" id="PR00730">
    <property type="entry name" value="THERMOLYSIN"/>
</dbReference>
<comment type="caution">
    <text evidence="10">The sequence shown here is derived from an EMBL/GenBank/DDBJ whole genome shotgun (WGS) entry which is preliminary data.</text>
</comment>
<dbReference type="InterPro" id="IPR013783">
    <property type="entry name" value="Ig-like_fold"/>
</dbReference>
<keyword evidence="6" id="KW-0862">Zinc</keyword>
<dbReference type="Pfam" id="PF01447">
    <property type="entry name" value="Peptidase_M4"/>
    <property type="match status" value="1"/>
</dbReference>
<dbReference type="EMBL" id="BAABDU010000003">
    <property type="protein sequence ID" value="GAA3760737.1"/>
    <property type="molecule type" value="Genomic_DNA"/>
</dbReference>
<dbReference type="SUPFAM" id="SSF49265">
    <property type="entry name" value="Fibronectin type III"/>
    <property type="match status" value="1"/>
</dbReference>
<evidence type="ECO:0000256" key="3">
    <source>
        <dbReference type="ARBA" id="ARBA00022723"/>
    </source>
</evidence>
<evidence type="ECO:0000256" key="2">
    <source>
        <dbReference type="ARBA" id="ARBA00022670"/>
    </source>
</evidence>
<accession>A0ABP7GDB2</accession>
<dbReference type="InterPro" id="IPR013856">
    <property type="entry name" value="Peptidase_M4_domain"/>
</dbReference>
<evidence type="ECO:0000313" key="11">
    <source>
        <dbReference type="Proteomes" id="UP001500748"/>
    </source>
</evidence>
<feature type="domain" description="Fibronectin type-III" evidence="9">
    <location>
        <begin position="602"/>
        <end position="687"/>
    </location>
</feature>
<dbReference type="SMART" id="SM00060">
    <property type="entry name" value="FN3"/>
    <property type="match status" value="1"/>
</dbReference>
<evidence type="ECO:0000256" key="1">
    <source>
        <dbReference type="ARBA" id="ARBA00009388"/>
    </source>
</evidence>
<evidence type="ECO:0000256" key="7">
    <source>
        <dbReference type="ARBA" id="ARBA00023049"/>
    </source>
</evidence>
<dbReference type="InterPro" id="IPR023612">
    <property type="entry name" value="Peptidase_M4"/>
</dbReference>
<evidence type="ECO:0000259" key="9">
    <source>
        <dbReference type="PROSITE" id="PS50853"/>
    </source>
</evidence>
<gene>
    <name evidence="10" type="ORF">GCM10022423_09790</name>
</gene>
<organism evidence="10 11">
    <name type="scientific">Flavobacterium ginsengiterrae</name>
    <dbReference type="NCBI Taxonomy" id="871695"/>
    <lineage>
        <taxon>Bacteria</taxon>
        <taxon>Pseudomonadati</taxon>
        <taxon>Bacteroidota</taxon>
        <taxon>Flavobacteriia</taxon>
        <taxon>Flavobacteriales</taxon>
        <taxon>Flavobacteriaceae</taxon>
        <taxon>Flavobacterium</taxon>
    </lineage>
</organism>
<feature type="signal peptide" evidence="8">
    <location>
        <begin position="1"/>
        <end position="22"/>
    </location>
</feature>
<sequence length="924" mass="99165">MERKLPRIITAALLILSLSAAAQVTDKRVSQKNVSENGQPSLITFSDVSTYKGTDSQKVFKEQLGLKDNQSFRKVKAETDKQGYTHEKFQLYEQGIKVEFANYTLHSQNGKLVSMNGEYYNIENVKLTPALSQQEAFNRALSHTHASEYLWEKPQDAKEIGYEKPVGELVLLPDMEQQGEQRTTDKVRLAYKFDIYATKPLSRGDLYIDAQTGKALFYNATIKHLNDNVHARKVSASKSESKETVSAKKAIVAANAATRYSGTQTIQTTLSGSSYILLDGTRGNGIQTYNSARTATYPTTNFTDADNNWTAAEYNNTNKDNGALDAHWGAEMTYDYWSAVHGRNSYDDAGAKIKSYVHYNLIAAGYSSNNNAFWNGSVMTYGDGSGTGGFDILTSLDVAGHEIGHAVCTYTANLAYQKESGAMNEAFSDIWAACIEYRAAPTKSTWLVGEDIERRSGHVALRSMSNPKSEGQPDTYGGTNWISVSCTPTSSNDYCGVHTNSGVFNHWFYILSVGKTGTNDIGSSYNVTGIGIDKAAKIAFRLEDVYLTSNSTFANARTSGIQSAIDLYGAGSAEVIATTNAFYAIGVGAVYSGSTDTTAPSAPTGLAASGTTGTTTNLTWTASTDNVAVTGYDIYQGTTLKGSSTTTSYNVTGLTALTTYSFTVKAKDAAGNVSAASNAVSVTTTAATVSYCASQGNSTADERISKVVFGTINNTSTGTAGYENYTSLSTNAARGSAYTITITPVWTSTTYNEGYAVFIDYNQDGDFADSGETVWTKAASKTTPVTGTITIPATAVLGATRMRVSMKYNAIPTSCEGFSYGQVEDYTINITASGTIEAEPIAAGITETTETESFALYPNPVESELNISLSEANGYSYKIINTLGQQLGSGQVSGTIDVSRLSTGIYLIELNNGAKKIVKKFAKQ</sequence>
<keyword evidence="3" id="KW-0479">Metal-binding</keyword>
<keyword evidence="11" id="KW-1185">Reference proteome</keyword>
<evidence type="ECO:0000256" key="6">
    <source>
        <dbReference type="ARBA" id="ARBA00022833"/>
    </source>
</evidence>
<keyword evidence="4 8" id="KW-0732">Signal</keyword>
<evidence type="ECO:0000256" key="5">
    <source>
        <dbReference type="ARBA" id="ARBA00022801"/>
    </source>
</evidence>
<feature type="chain" id="PRO_5047201692" description="Fibronectin type-III domain-containing protein" evidence="8">
    <location>
        <begin position="23"/>
        <end position="924"/>
    </location>
</feature>
<dbReference type="PANTHER" id="PTHR33794">
    <property type="entry name" value="BACILLOLYSIN"/>
    <property type="match status" value="1"/>
</dbReference>
<evidence type="ECO:0000313" key="10">
    <source>
        <dbReference type="EMBL" id="GAA3760737.1"/>
    </source>
</evidence>
<dbReference type="InterPro" id="IPR027268">
    <property type="entry name" value="Peptidase_M4/M1_CTD_sf"/>
</dbReference>
<protein>
    <recommendedName>
        <fullName evidence="9">Fibronectin type-III domain-containing protein</fullName>
    </recommendedName>
</protein>
<dbReference type="SUPFAM" id="SSF55486">
    <property type="entry name" value="Metalloproteases ('zincins'), catalytic domain"/>
    <property type="match status" value="1"/>
</dbReference>
<reference evidence="11" key="1">
    <citation type="journal article" date="2019" name="Int. J. Syst. Evol. Microbiol.">
        <title>The Global Catalogue of Microorganisms (GCM) 10K type strain sequencing project: providing services to taxonomists for standard genome sequencing and annotation.</title>
        <authorList>
            <consortium name="The Broad Institute Genomics Platform"/>
            <consortium name="The Broad Institute Genome Sequencing Center for Infectious Disease"/>
            <person name="Wu L."/>
            <person name="Ma J."/>
        </authorList>
    </citation>
    <scope>NUCLEOTIDE SEQUENCE [LARGE SCALE GENOMIC DNA]</scope>
    <source>
        <strain evidence="11">JCM 17337</strain>
    </source>
</reference>
<dbReference type="Proteomes" id="UP001500748">
    <property type="component" value="Unassembled WGS sequence"/>
</dbReference>
<dbReference type="CDD" id="cd09597">
    <property type="entry name" value="M4_TLP"/>
    <property type="match status" value="1"/>
</dbReference>
<keyword evidence="5" id="KW-0378">Hydrolase</keyword>
<dbReference type="Pfam" id="PF18962">
    <property type="entry name" value="Por_Secre_tail"/>
    <property type="match status" value="1"/>
</dbReference>
<keyword evidence="2" id="KW-0645">Protease</keyword>
<dbReference type="Gene3D" id="1.10.390.10">
    <property type="entry name" value="Neutral Protease Domain 2"/>
    <property type="match status" value="1"/>
</dbReference>
<dbReference type="InterPro" id="IPR003961">
    <property type="entry name" value="FN3_dom"/>
</dbReference>
<dbReference type="InterPro" id="IPR001570">
    <property type="entry name" value="Peptidase_M4_C_domain"/>
</dbReference>
<dbReference type="InterPro" id="IPR045474">
    <property type="entry name" value="GEVED"/>
</dbReference>
<dbReference type="Pfam" id="PF20009">
    <property type="entry name" value="GEVED"/>
    <property type="match status" value="1"/>
</dbReference>
<comment type="similarity">
    <text evidence="1">Belongs to the peptidase M4 family.</text>
</comment>
<dbReference type="PROSITE" id="PS50853">
    <property type="entry name" value="FN3"/>
    <property type="match status" value="1"/>
</dbReference>
<dbReference type="InterPro" id="IPR036116">
    <property type="entry name" value="FN3_sf"/>
</dbReference>
<dbReference type="InterPro" id="IPR050728">
    <property type="entry name" value="Zinc_Metalloprotease_M4"/>
</dbReference>
<dbReference type="Gene3D" id="2.60.40.10">
    <property type="entry name" value="Immunoglobulins"/>
    <property type="match status" value="1"/>
</dbReference>
<dbReference type="Pfam" id="PF02868">
    <property type="entry name" value="Peptidase_M4_C"/>
    <property type="match status" value="1"/>
</dbReference>
<dbReference type="PANTHER" id="PTHR33794:SF1">
    <property type="entry name" value="BACILLOLYSIN"/>
    <property type="match status" value="1"/>
</dbReference>
<keyword evidence="7" id="KW-0482">Metalloprotease</keyword>
<proteinExistence type="inferred from homology"/>
<evidence type="ECO:0000256" key="8">
    <source>
        <dbReference type="SAM" id="SignalP"/>
    </source>
</evidence>
<name>A0ABP7GDB2_9FLAO</name>
<dbReference type="CDD" id="cd00063">
    <property type="entry name" value="FN3"/>
    <property type="match status" value="1"/>
</dbReference>
<dbReference type="Pfam" id="PF00041">
    <property type="entry name" value="fn3"/>
    <property type="match status" value="1"/>
</dbReference>
<dbReference type="NCBIfam" id="TIGR04183">
    <property type="entry name" value="Por_Secre_tail"/>
    <property type="match status" value="1"/>
</dbReference>
<dbReference type="Gene3D" id="3.10.170.10">
    <property type="match status" value="1"/>
</dbReference>